<dbReference type="Proteomes" id="UP000055136">
    <property type="component" value="Plasmid unnamed"/>
</dbReference>
<dbReference type="EMBL" id="CP013100">
    <property type="protein sequence ID" value="ALP54962.1"/>
    <property type="molecule type" value="Genomic_DNA"/>
</dbReference>
<proteinExistence type="predicted"/>
<protein>
    <recommendedName>
        <fullName evidence="3">TraG P-loop domain-containing protein</fullName>
    </recommendedName>
</protein>
<keyword evidence="1" id="KW-0614">Plasmid</keyword>
<reference evidence="1" key="1">
    <citation type="submission" date="2015-10" db="EMBL/GenBank/DDBJ databases">
        <title>Description of Candidatus Tenderia electrophaga gen. nov, sp. nov., an Uncultivated Electroautotroph from a Biocathode Enrichment.</title>
        <authorList>
            <person name="Eddie B.J."/>
            <person name="Malanoski A.P."/>
            <person name="Wang Z."/>
            <person name="Hall R.J."/>
            <person name="Oh S.D."/>
            <person name="Heiner C."/>
            <person name="Lin B."/>
            <person name="Strycharz-Glaven S.M."/>
        </authorList>
    </citation>
    <scope>NUCLEOTIDE SEQUENCE [LARGE SCALE GENOMIC DNA]</scope>
    <source>
        <strain evidence="1">NRL1</strain>
        <plasmid evidence="1">unnamed</plasmid>
    </source>
</reference>
<dbReference type="AlphaFoldDB" id="A0A0S2TIH8"/>
<dbReference type="Gene3D" id="3.40.50.300">
    <property type="entry name" value="P-loop containing nucleotide triphosphate hydrolases"/>
    <property type="match status" value="1"/>
</dbReference>
<sequence length="790" mass="88346">MSYHRHYTWSHPLTASVIAHSDGAVSVMVVWDGLDSELLTDTQRQQQFFNLYQLLNRFERGYVAEFHLWREYDASLAREYIERGGAMERGQAFAAPLRQDMAEHLANMAMANRVALVVTKRPAHRPLFARKALVRQSRDALALEAYVQGLLRFLPAGRLATLEEYAARVQQSLYRPAYITDRRPRVDQRYSLREQWVREKPAIEGAMLQCQDQHTKVLFLYMYPDAAPAWFAGMAALPCPLHVSHIVEAVDTKAAMRKSEGESDLAEGLMSRRGRDYSAKGLSDLSAFRQFVADNNLGIYKNAYIIHLHGTEMQVSSAANSIADWVETHGGQVRSADYIQLPYFRVGQPGQGYRSPMLRPDDQMQVADMLPVQVYNSGERHPESLRIGAAGQLVGFNYTSLKLSHGVTSAKTGMGKGVDKVATILETYPFGVDWYIAEIGESYRWVVEGFGGSYSKVDPNETVINPLPPYTMATTDAGSLPLDAIVAGGTVQALAFILADGKTSLDVHQEAAAQTALQLLYAVPAKQAAPTLDKLLLELQDTGNFGSEPQLKAAQVMASNLESFLHTTEGRLFTRQDNLSLSEGITGVDLKDVDKASPKLLQFYLVFLSLRYSHLAFARRRPARVLLDEMHKFVRVAPEVVGRLISELARMGRKDAGAIDLVTQGIHEIDTIESEVLNSMSLYSLLYREDEHDEIAQRLNMPAGALETWRAYPFPMEFDWRPALRAVGDRYFNLHLSFPARVLALANTDPAILDLKTAIGAHTEDPLMRLQLLGEEIQTLKQIKERRDAA</sequence>
<name>A0A0S2TIH8_9GAMM</name>
<geneLocation type="plasmid" evidence="1 2">
    <name>unnamed</name>
</geneLocation>
<dbReference type="Gene3D" id="1.10.8.730">
    <property type="match status" value="1"/>
</dbReference>
<dbReference type="SUPFAM" id="SSF52540">
    <property type="entry name" value="P-loop containing nucleoside triphosphate hydrolases"/>
    <property type="match status" value="1"/>
</dbReference>
<gene>
    <name evidence="1" type="ORF">Tel_17045</name>
</gene>
<keyword evidence="2" id="KW-1185">Reference proteome</keyword>
<dbReference type="KEGG" id="tee:Tel_17045"/>
<evidence type="ECO:0000313" key="1">
    <source>
        <dbReference type="EMBL" id="ALP54962.1"/>
    </source>
</evidence>
<organism evidence="1 2">
    <name type="scientific">Candidatus Tenderia electrophaga</name>
    <dbReference type="NCBI Taxonomy" id="1748243"/>
    <lineage>
        <taxon>Bacteria</taxon>
        <taxon>Pseudomonadati</taxon>
        <taxon>Pseudomonadota</taxon>
        <taxon>Gammaproteobacteria</taxon>
        <taxon>Candidatus Tenderiales</taxon>
        <taxon>Candidatus Tenderiaceae</taxon>
        <taxon>Candidatus Tenderia</taxon>
    </lineage>
</organism>
<evidence type="ECO:0008006" key="3">
    <source>
        <dbReference type="Google" id="ProtNLM"/>
    </source>
</evidence>
<evidence type="ECO:0000313" key="2">
    <source>
        <dbReference type="Proteomes" id="UP000055136"/>
    </source>
</evidence>
<dbReference type="InterPro" id="IPR027417">
    <property type="entry name" value="P-loop_NTPase"/>
</dbReference>
<accession>A0A0S2TIH8</accession>